<dbReference type="GeneID" id="9826593"/>
<organism evidence="3">
    <name type="scientific">Caenorhabditis remanei</name>
    <name type="common">Caenorhabditis vulgaris</name>
    <dbReference type="NCBI Taxonomy" id="31234"/>
    <lineage>
        <taxon>Eukaryota</taxon>
        <taxon>Metazoa</taxon>
        <taxon>Ecdysozoa</taxon>
        <taxon>Nematoda</taxon>
        <taxon>Chromadorea</taxon>
        <taxon>Rhabditida</taxon>
        <taxon>Rhabditina</taxon>
        <taxon>Rhabditomorpha</taxon>
        <taxon>Rhabditoidea</taxon>
        <taxon>Rhabditidae</taxon>
        <taxon>Peloderinae</taxon>
        <taxon>Caenorhabditis</taxon>
    </lineage>
</organism>
<gene>
    <name evidence="2" type="ORF">CRE_21890</name>
</gene>
<dbReference type="CTD" id="9826593"/>
<dbReference type="EMBL" id="DS268479">
    <property type="protein sequence ID" value="EFP09669.1"/>
    <property type="molecule type" value="Genomic_DNA"/>
</dbReference>
<dbReference type="Proteomes" id="UP000008281">
    <property type="component" value="Unassembled WGS sequence"/>
</dbReference>
<dbReference type="InParanoid" id="E3MUH2"/>
<evidence type="ECO:0000313" key="2">
    <source>
        <dbReference type="EMBL" id="EFP09669.1"/>
    </source>
</evidence>
<dbReference type="RefSeq" id="XP_003100192.2">
    <property type="nucleotide sequence ID" value="XM_003100144.2"/>
</dbReference>
<evidence type="ECO:0000313" key="3">
    <source>
        <dbReference type="Proteomes" id="UP000008281"/>
    </source>
</evidence>
<sequence length="83" mass="9339">MRFFPIAAILVLFLFVAALGAPNSAEKLLSGNSDRKEFVSGSETRSTPKIRGCQDDEDCRRFLLDINGPRCINWMCTPEPFEK</sequence>
<reference evidence="2" key="1">
    <citation type="submission" date="2007-07" db="EMBL/GenBank/DDBJ databases">
        <title>PCAP assembly of the Caenorhabditis remanei genome.</title>
        <authorList>
            <consortium name="The Caenorhabditis remanei Sequencing Consortium"/>
            <person name="Wilson R.K."/>
        </authorList>
    </citation>
    <scope>NUCLEOTIDE SEQUENCE [LARGE SCALE GENOMIC DNA]</scope>
    <source>
        <strain evidence="2">PB4641</strain>
    </source>
</reference>
<dbReference type="AlphaFoldDB" id="E3MUH2"/>
<feature type="signal peptide" evidence="1">
    <location>
        <begin position="1"/>
        <end position="20"/>
    </location>
</feature>
<keyword evidence="3" id="KW-1185">Reference proteome</keyword>
<feature type="chain" id="PRO_5003175576" evidence="1">
    <location>
        <begin position="21"/>
        <end position="83"/>
    </location>
</feature>
<dbReference type="HOGENOM" id="CLU_2544782_0_0_1"/>
<proteinExistence type="predicted"/>
<keyword evidence="1" id="KW-0732">Signal</keyword>
<name>E3MUH2_CAERE</name>
<evidence type="ECO:0000256" key="1">
    <source>
        <dbReference type="SAM" id="SignalP"/>
    </source>
</evidence>
<dbReference type="KEGG" id="crq:GCK72_025254"/>
<protein>
    <submittedName>
        <fullName evidence="2">Uncharacterized protein</fullName>
    </submittedName>
</protein>
<accession>E3MUH2</accession>